<keyword evidence="9 12" id="KW-1133">Transmembrane helix</keyword>
<feature type="transmembrane region" description="Helical" evidence="12">
    <location>
        <begin position="26"/>
        <end position="46"/>
    </location>
</feature>
<dbReference type="GO" id="GO:0016887">
    <property type="term" value="F:ATP hydrolysis activity"/>
    <property type="evidence" value="ECO:0007669"/>
    <property type="project" value="InterPro"/>
</dbReference>
<feature type="transmembrane region" description="Helical" evidence="12">
    <location>
        <begin position="1058"/>
        <end position="1078"/>
    </location>
</feature>
<dbReference type="SUPFAM" id="SSF81653">
    <property type="entry name" value="Calcium ATPase, transduction domain A"/>
    <property type="match status" value="1"/>
</dbReference>
<dbReference type="InterPro" id="IPR004014">
    <property type="entry name" value="ATPase_P-typ_cation-transptr_N"/>
</dbReference>
<reference evidence="16" key="1">
    <citation type="submission" date="2025-08" db="UniProtKB">
        <authorList>
            <consortium name="Ensembl"/>
        </authorList>
    </citation>
    <scope>IDENTIFICATION</scope>
</reference>
<dbReference type="InterPro" id="IPR008250">
    <property type="entry name" value="ATPase_P-typ_transduc_dom_A_sf"/>
</dbReference>
<dbReference type="InterPro" id="IPR023214">
    <property type="entry name" value="HAD_sf"/>
</dbReference>
<feature type="transmembrane region" description="Helical" evidence="12">
    <location>
        <begin position="934"/>
        <end position="954"/>
    </location>
</feature>
<evidence type="ECO:0000259" key="13">
    <source>
        <dbReference type="Pfam" id="PF00122"/>
    </source>
</evidence>
<dbReference type="InterPro" id="IPR044492">
    <property type="entry name" value="P_typ_ATPase_HD_dom"/>
</dbReference>
<dbReference type="FunFam" id="3.40.50.1000:FF:000075">
    <property type="entry name" value="Cation-transporting ATPase"/>
    <property type="match status" value="1"/>
</dbReference>
<evidence type="ECO:0000259" key="14">
    <source>
        <dbReference type="Pfam" id="PF00690"/>
    </source>
</evidence>
<dbReference type="Gene3D" id="2.70.150.10">
    <property type="entry name" value="Calcium-transporting ATPase, cytoplasmic transduction domain A"/>
    <property type="match status" value="1"/>
</dbReference>
<feature type="transmembrane region" description="Helical" evidence="12">
    <location>
        <begin position="422"/>
        <end position="449"/>
    </location>
</feature>
<dbReference type="SUPFAM" id="SSF81660">
    <property type="entry name" value="Metal cation-transporting ATPase, ATP-binding domain N"/>
    <property type="match status" value="1"/>
</dbReference>
<keyword evidence="7 12" id="KW-0460">Magnesium</keyword>
<dbReference type="GO" id="GO:0046872">
    <property type="term" value="F:metal ion binding"/>
    <property type="evidence" value="ECO:0007669"/>
    <property type="project" value="UniProtKB-UniRule"/>
</dbReference>
<evidence type="ECO:0000256" key="9">
    <source>
        <dbReference type="ARBA" id="ARBA00022989"/>
    </source>
</evidence>
<evidence type="ECO:0000313" key="17">
    <source>
        <dbReference type="Proteomes" id="UP000694569"/>
    </source>
</evidence>
<name>A0A8C5QF39_9ANUR</name>
<dbReference type="GO" id="GO:0005524">
    <property type="term" value="F:ATP binding"/>
    <property type="evidence" value="ECO:0007669"/>
    <property type="project" value="UniProtKB-UniRule"/>
</dbReference>
<sequence length="1194" mass="134342">MSPKYDLLNQGEENEMDLFGYRTERWRWLLCIFGYIISLGMLRLLFYWKPEMDVWFHCVPCSLEEADVILLRSTGELKQYFKNKVSVIFPCGHTRKPSHHTVADINLIVNNSTMKPRSEVRFITVQKIRYVWDVSVKNFKKIGMLDENLSCSDVHTKFGLGLSEEEQEFRKQVCGLNKIEVKIIPIWKLFVKEVFNPFYVFQAYSMSLWIAAGYMEYTMAILVMTTMSIIATIYNLRLQSVKLHKMSVSYNSVMVTLLQKNGEIKEVESQSLVPGDVIVLAKNKLFLPCDAILISGGCTVNEGMLTGESIPVTKTPLPHINNSVPWKTYSGDDYKRHILFCGTQVIQTKPHGQDLVKAVVLQTGFNTAKGDLVRAILYNKPINVKLHKQAIRFLMVLVVISMCAVIYTAVIYTVNGFPVHEIVMMSLLMVTASVNAALPAALTLGLLYAQTRLKKKGIFCISPQRINIAGQLNLACFDKTGTLTEDVLDLYGILPSEKGGFQDVHDLSSDNPLPWGPVLGAMASCHSLIIMDGEKHGDPLDVKMFEGTEWELEDFTESSKKTGENVSCSVVKPGYKAGKVPVEGISILHQFPFSSTLQRMSVVTQTIGEESLTVYLKGAPEMVIRFCKPETVPPSFSERLDSYAMQGFRVIGLAYRSLGIELLPQLEHIGREVVESELTFLGFLIMENRLKPETNAVLNELIDANIRAVMITGDNLQTALTVGKNCGMISCDSQIIMIEAKEGTKDAPASLTWKTVHEIQQNGHMKPVTSVDILDGLIYNPILSGKYHFAMNGKSFEVIGQHFYDLLPKILLNGTIFARMTPRQKSNLIEEFQKLDYYVGMCGDGANDCGALKVAHAGISLSELEASVASPFTSKIPNIECVPMLIKEGRTALVTSFSMFKFLTMYNLIGICCIVLLFWRQKLLGNFQYLMQDLAINITISLTLGLTGSAPKLAPYRPAGHLLSPPLLLSVFLHSVFSIIVQTTAFALLLHQPWFNETDVFSACLPLNHSIANITVREPSHAENYLTTTMFPVTGFNLIIVGFVLSKGKPFRQPLYTNYLHSLVLVLQVASYIFMLFADIEGVYLSMELVCTPSDWRIFIFLLMFALFIVSYAVEDGFIENRTLWLWIKRRFNYKSKSQYRKLQRILEKDQRWPPQNTTDYATRSVSATDSRVIAFSNKMNSNIKAPFQEETHV</sequence>
<dbReference type="NCBIfam" id="TIGR01494">
    <property type="entry name" value="ATPase_P-type"/>
    <property type="match status" value="1"/>
</dbReference>
<feature type="transmembrane region" description="Helical" evidence="12">
    <location>
        <begin position="966"/>
        <end position="990"/>
    </location>
</feature>
<dbReference type="SFLD" id="SFLDS00003">
    <property type="entry name" value="Haloacid_Dehalogenase"/>
    <property type="match status" value="1"/>
</dbReference>
<keyword evidence="4 12" id="KW-0479">Metal-binding</keyword>
<dbReference type="Pfam" id="PF00122">
    <property type="entry name" value="E1-E2_ATPase"/>
    <property type="match status" value="1"/>
</dbReference>
<evidence type="ECO:0000256" key="6">
    <source>
        <dbReference type="ARBA" id="ARBA00022840"/>
    </source>
</evidence>
<dbReference type="GO" id="GO:0031902">
    <property type="term" value="C:late endosome membrane"/>
    <property type="evidence" value="ECO:0007669"/>
    <property type="project" value="TreeGrafter"/>
</dbReference>
<dbReference type="InterPro" id="IPR036412">
    <property type="entry name" value="HAD-like_sf"/>
</dbReference>
<dbReference type="SUPFAM" id="SSF56784">
    <property type="entry name" value="HAD-like"/>
    <property type="match status" value="1"/>
</dbReference>
<dbReference type="GeneTree" id="ENSGT00940000159448"/>
<comment type="similarity">
    <text evidence="2 12">Belongs to the cation transport ATPase (P-type) (TC 3.A.3) family. Type V subfamily.</text>
</comment>
<evidence type="ECO:0000259" key="15">
    <source>
        <dbReference type="Pfam" id="PF12409"/>
    </source>
</evidence>
<dbReference type="SFLD" id="SFLDG00002">
    <property type="entry name" value="C1.7:_P-type_atpase_like"/>
    <property type="match status" value="1"/>
</dbReference>
<evidence type="ECO:0000256" key="7">
    <source>
        <dbReference type="ARBA" id="ARBA00022842"/>
    </source>
</evidence>
<proteinExistence type="inferred from homology"/>
<dbReference type="GO" id="GO:0006874">
    <property type="term" value="P:intracellular calcium ion homeostasis"/>
    <property type="evidence" value="ECO:0007669"/>
    <property type="project" value="TreeGrafter"/>
</dbReference>
<dbReference type="GO" id="GO:0019829">
    <property type="term" value="F:ATPase-coupled monoatomic cation transmembrane transporter activity"/>
    <property type="evidence" value="ECO:0007669"/>
    <property type="project" value="UniProtKB-UniRule"/>
</dbReference>
<dbReference type="Pfam" id="PF12409">
    <property type="entry name" value="P5-ATPase"/>
    <property type="match status" value="1"/>
</dbReference>
<feature type="transmembrane region" description="Helical" evidence="12">
    <location>
        <begin position="900"/>
        <end position="919"/>
    </location>
</feature>
<dbReference type="InterPro" id="IPR018303">
    <property type="entry name" value="ATPase_P-typ_P_site"/>
</dbReference>
<dbReference type="InterPro" id="IPR023299">
    <property type="entry name" value="ATPase_P-typ_cyto_dom_N"/>
</dbReference>
<dbReference type="InterPro" id="IPR001757">
    <property type="entry name" value="P_typ_ATPase"/>
</dbReference>
<keyword evidence="6 12" id="KW-0067">ATP-binding</keyword>
<feature type="domain" description="P-type ATPase A" evidence="13">
    <location>
        <begin position="254"/>
        <end position="376"/>
    </location>
</feature>
<evidence type="ECO:0000313" key="16">
    <source>
        <dbReference type="Ensembl" id="ENSLLEP00000035926.1"/>
    </source>
</evidence>
<evidence type="ECO:0000256" key="4">
    <source>
        <dbReference type="ARBA" id="ARBA00022723"/>
    </source>
</evidence>
<dbReference type="Pfam" id="PF13246">
    <property type="entry name" value="Cation_ATPase"/>
    <property type="match status" value="1"/>
</dbReference>
<dbReference type="PANTHER" id="PTHR45630:SF1">
    <property type="entry name" value="CATION-TRANSPORTING ATPASE 13A4-RELATED"/>
    <property type="match status" value="1"/>
</dbReference>
<dbReference type="FunFam" id="2.70.150.10:FF:000035">
    <property type="entry name" value="Cation-transporting ATPase"/>
    <property type="match status" value="1"/>
</dbReference>
<dbReference type="GO" id="GO:0140358">
    <property type="term" value="F:P-type transmembrane transporter activity"/>
    <property type="evidence" value="ECO:0007669"/>
    <property type="project" value="InterPro"/>
</dbReference>
<protein>
    <recommendedName>
        <fullName evidence="12">Cation-transporting ATPase</fullName>
        <ecNumber evidence="12">7.2.2.-</ecNumber>
    </recommendedName>
</protein>
<feature type="transmembrane region" description="Helical" evidence="12">
    <location>
        <begin position="390"/>
        <end position="410"/>
    </location>
</feature>
<dbReference type="AlphaFoldDB" id="A0A8C5QF39"/>
<dbReference type="GO" id="GO:0015203">
    <property type="term" value="F:polyamine transmembrane transporter activity"/>
    <property type="evidence" value="ECO:0007669"/>
    <property type="project" value="TreeGrafter"/>
</dbReference>
<dbReference type="Ensembl" id="ENSLLET00000037301.1">
    <property type="protein sequence ID" value="ENSLLEP00000035926.1"/>
    <property type="gene ID" value="ENSLLEG00000022731.1"/>
</dbReference>
<evidence type="ECO:0000256" key="5">
    <source>
        <dbReference type="ARBA" id="ARBA00022741"/>
    </source>
</evidence>
<evidence type="ECO:0000256" key="3">
    <source>
        <dbReference type="ARBA" id="ARBA00022692"/>
    </source>
</evidence>
<reference evidence="16" key="2">
    <citation type="submission" date="2025-09" db="UniProtKB">
        <authorList>
            <consortium name="Ensembl"/>
        </authorList>
    </citation>
    <scope>IDENTIFICATION</scope>
</reference>
<comment type="subcellular location">
    <subcellularLocation>
        <location evidence="1 12">Membrane</location>
        <topology evidence="1 12">Multi-pass membrane protein</topology>
    </subcellularLocation>
</comment>
<dbReference type="NCBIfam" id="TIGR01657">
    <property type="entry name" value="P-ATPase-V"/>
    <property type="match status" value="1"/>
</dbReference>
<dbReference type="InterPro" id="IPR006544">
    <property type="entry name" value="P-type_TPase_V"/>
</dbReference>
<dbReference type="FunFam" id="3.40.1110.10:FF:000113">
    <property type="entry name" value="Cation-transporting ATPase"/>
    <property type="match status" value="1"/>
</dbReference>
<feature type="domain" description="P5B-type ATPase N-terminal" evidence="15">
    <location>
        <begin position="12"/>
        <end position="133"/>
    </location>
</feature>
<organism evidence="16 17">
    <name type="scientific">Leptobrachium leishanense</name>
    <name type="common">Leishan spiny toad</name>
    <dbReference type="NCBI Taxonomy" id="445787"/>
    <lineage>
        <taxon>Eukaryota</taxon>
        <taxon>Metazoa</taxon>
        <taxon>Chordata</taxon>
        <taxon>Craniata</taxon>
        <taxon>Vertebrata</taxon>
        <taxon>Euteleostomi</taxon>
        <taxon>Amphibia</taxon>
        <taxon>Batrachia</taxon>
        <taxon>Anura</taxon>
        <taxon>Pelobatoidea</taxon>
        <taxon>Megophryidae</taxon>
        <taxon>Leptobrachium</taxon>
    </lineage>
</organism>
<evidence type="ECO:0000256" key="10">
    <source>
        <dbReference type="ARBA" id="ARBA00023136"/>
    </source>
</evidence>
<keyword evidence="10 12" id="KW-0472">Membrane</keyword>
<feature type="transmembrane region" description="Helical" evidence="12">
    <location>
        <begin position="1025"/>
        <end position="1046"/>
    </location>
</feature>
<dbReference type="InterPro" id="IPR059000">
    <property type="entry name" value="ATPase_P-type_domA"/>
</dbReference>
<dbReference type="InterPro" id="IPR047819">
    <property type="entry name" value="P5A-ATPase_N"/>
</dbReference>
<evidence type="ECO:0000256" key="11">
    <source>
        <dbReference type="ARBA" id="ARBA00049360"/>
    </source>
</evidence>
<feature type="transmembrane region" description="Helical" evidence="12">
    <location>
        <begin position="217"/>
        <end position="236"/>
    </location>
</feature>
<evidence type="ECO:0000256" key="8">
    <source>
        <dbReference type="ARBA" id="ARBA00022967"/>
    </source>
</evidence>
<comment type="catalytic activity">
    <reaction evidence="11 12">
        <text>ATP + H2O = ADP + phosphate + H(+)</text>
        <dbReference type="Rhea" id="RHEA:13065"/>
        <dbReference type="ChEBI" id="CHEBI:15377"/>
        <dbReference type="ChEBI" id="CHEBI:15378"/>
        <dbReference type="ChEBI" id="CHEBI:30616"/>
        <dbReference type="ChEBI" id="CHEBI:43474"/>
        <dbReference type="ChEBI" id="CHEBI:456216"/>
    </reaction>
</comment>
<evidence type="ECO:0000256" key="2">
    <source>
        <dbReference type="ARBA" id="ARBA00006000"/>
    </source>
</evidence>
<dbReference type="PANTHER" id="PTHR45630">
    <property type="entry name" value="CATION-TRANSPORTING ATPASE-RELATED"/>
    <property type="match status" value="1"/>
</dbReference>
<keyword evidence="3 12" id="KW-0812">Transmembrane</keyword>
<dbReference type="FunFam" id="1.20.1110.10:FF:000023">
    <property type="entry name" value="Cation-transporting ATPase"/>
    <property type="match status" value="1"/>
</dbReference>
<evidence type="ECO:0000256" key="12">
    <source>
        <dbReference type="RuleBase" id="RU362082"/>
    </source>
</evidence>
<dbReference type="Pfam" id="PF00690">
    <property type="entry name" value="Cation_ATPase_N"/>
    <property type="match status" value="1"/>
</dbReference>
<dbReference type="SUPFAM" id="SSF81665">
    <property type="entry name" value="Calcium ATPase, transmembrane domain M"/>
    <property type="match status" value="1"/>
</dbReference>
<dbReference type="Gene3D" id="3.40.50.1000">
    <property type="entry name" value="HAD superfamily/HAD-like"/>
    <property type="match status" value="1"/>
</dbReference>
<keyword evidence="17" id="KW-1185">Reference proteome</keyword>
<dbReference type="Gene3D" id="3.40.1110.10">
    <property type="entry name" value="Calcium-transporting ATPase, cytoplasmic domain N"/>
    <property type="match status" value="1"/>
</dbReference>
<evidence type="ECO:0000256" key="1">
    <source>
        <dbReference type="ARBA" id="ARBA00004141"/>
    </source>
</evidence>
<dbReference type="OrthoDB" id="48943at2759"/>
<accession>A0A8C5QF39</accession>
<feature type="transmembrane region" description="Helical" evidence="12">
    <location>
        <begin position="194"/>
        <end position="211"/>
    </location>
</feature>
<dbReference type="SFLD" id="SFLDF00027">
    <property type="entry name" value="p-type_atpase"/>
    <property type="match status" value="1"/>
</dbReference>
<keyword evidence="8 12" id="KW-1278">Translocase</keyword>
<dbReference type="InterPro" id="IPR023298">
    <property type="entry name" value="ATPase_P-typ_TM_dom_sf"/>
</dbReference>
<feature type="domain" description="Cation-transporting P-type ATPase N-terminal" evidence="14">
    <location>
        <begin position="150"/>
        <end position="203"/>
    </location>
</feature>
<dbReference type="PRINTS" id="PR00119">
    <property type="entry name" value="CATATPASE"/>
</dbReference>
<dbReference type="Proteomes" id="UP000694569">
    <property type="component" value="Unplaced"/>
</dbReference>
<dbReference type="EC" id="7.2.2.-" evidence="12"/>
<feature type="transmembrane region" description="Helical" evidence="12">
    <location>
        <begin position="1098"/>
        <end position="1114"/>
    </location>
</feature>
<dbReference type="PROSITE" id="PS00154">
    <property type="entry name" value="ATPASE_E1_E2"/>
    <property type="match status" value="1"/>
</dbReference>
<keyword evidence="5 12" id="KW-0547">Nucleotide-binding</keyword>